<reference evidence="2" key="1">
    <citation type="submission" date="2020-09" db="EMBL/GenBank/DDBJ databases">
        <title>Genome-Enabled Discovery of Anthraquinone Biosynthesis in Senna tora.</title>
        <authorList>
            <person name="Kang S.-H."/>
            <person name="Pandey R.P."/>
            <person name="Lee C.-M."/>
            <person name="Sim J.-S."/>
            <person name="Jeong J.-T."/>
            <person name="Choi B.-S."/>
            <person name="Jung M."/>
            <person name="Ginzburg D."/>
            <person name="Zhao K."/>
            <person name="Won S.Y."/>
            <person name="Oh T.-J."/>
            <person name="Yu Y."/>
            <person name="Kim N.-H."/>
            <person name="Lee O.R."/>
            <person name="Lee T.-H."/>
            <person name="Bashyal P."/>
            <person name="Kim T.-S."/>
            <person name="Lee W.-H."/>
            <person name="Kawkins C."/>
            <person name="Kim C.-K."/>
            <person name="Kim J.S."/>
            <person name="Ahn B.O."/>
            <person name="Rhee S.Y."/>
            <person name="Sohng J.K."/>
        </authorList>
    </citation>
    <scope>NUCLEOTIDE SEQUENCE</scope>
    <source>
        <tissue evidence="2">Leaf</tissue>
    </source>
</reference>
<sequence length="222" mass="25829">MDFDGKIKVKNEGDLRESAMSEVERERARSREEDDQFARSKKKAKASEEANGDLNASMEIPGVEEIVASTCCNREDIKEDIQTDDMTLLIMLYGDFRTRKKSNESKMEKQSYLERLIGTNGVDNLGDYSDEDTKEDEFSEYEENEENIKENMNELCPRIKVLPEEKIEWCKPWRKSLIIKLIGKKVGICFLISRIERLRRLKGNLELIDLKNDYFLARLGDP</sequence>
<feature type="region of interest" description="Disordered" evidence="1">
    <location>
        <begin position="1"/>
        <end position="51"/>
    </location>
</feature>
<dbReference type="EMBL" id="JAAIUW010000004">
    <property type="protein sequence ID" value="KAF7835718.1"/>
    <property type="molecule type" value="Genomic_DNA"/>
</dbReference>
<evidence type="ECO:0000313" key="3">
    <source>
        <dbReference type="Proteomes" id="UP000634136"/>
    </source>
</evidence>
<organism evidence="2 3">
    <name type="scientific">Senna tora</name>
    <dbReference type="NCBI Taxonomy" id="362788"/>
    <lineage>
        <taxon>Eukaryota</taxon>
        <taxon>Viridiplantae</taxon>
        <taxon>Streptophyta</taxon>
        <taxon>Embryophyta</taxon>
        <taxon>Tracheophyta</taxon>
        <taxon>Spermatophyta</taxon>
        <taxon>Magnoliopsida</taxon>
        <taxon>eudicotyledons</taxon>
        <taxon>Gunneridae</taxon>
        <taxon>Pentapetalae</taxon>
        <taxon>rosids</taxon>
        <taxon>fabids</taxon>
        <taxon>Fabales</taxon>
        <taxon>Fabaceae</taxon>
        <taxon>Caesalpinioideae</taxon>
        <taxon>Cassia clade</taxon>
        <taxon>Senna</taxon>
    </lineage>
</organism>
<proteinExistence type="predicted"/>
<name>A0A834WZZ8_9FABA</name>
<dbReference type="Proteomes" id="UP000634136">
    <property type="component" value="Unassembled WGS sequence"/>
</dbReference>
<evidence type="ECO:0000313" key="2">
    <source>
        <dbReference type="EMBL" id="KAF7835718.1"/>
    </source>
</evidence>
<comment type="caution">
    <text evidence="2">The sequence shown here is derived from an EMBL/GenBank/DDBJ whole genome shotgun (WGS) entry which is preliminary data.</text>
</comment>
<dbReference type="AlphaFoldDB" id="A0A834WZZ8"/>
<protein>
    <submittedName>
        <fullName evidence="2">Uncharacterized protein</fullName>
    </submittedName>
</protein>
<keyword evidence="3" id="KW-1185">Reference proteome</keyword>
<accession>A0A834WZZ8</accession>
<evidence type="ECO:0000256" key="1">
    <source>
        <dbReference type="SAM" id="MobiDB-lite"/>
    </source>
</evidence>
<feature type="compositionally biased region" description="Basic and acidic residues" evidence="1">
    <location>
        <begin position="1"/>
        <end position="38"/>
    </location>
</feature>
<gene>
    <name evidence="2" type="ORF">G2W53_010577</name>
</gene>